<sequence length="95" mass="10986">MKETVSKNQELMVGHKQLMDKRIECSILTAKITKVEESKAKQFELLKLTRLNATQMVKEVRDLRSSVVREKHLVAKAETALIRMQGQIEDLQHQV</sequence>
<dbReference type="Proteomes" id="UP000735302">
    <property type="component" value="Unassembled WGS sequence"/>
</dbReference>
<accession>A0AAV4CQR7</accession>
<gene>
    <name evidence="1" type="ORF">PoB_006064600</name>
</gene>
<dbReference type="EMBL" id="BLXT01006878">
    <property type="protein sequence ID" value="GFO34141.1"/>
    <property type="molecule type" value="Genomic_DNA"/>
</dbReference>
<organism evidence="1 2">
    <name type="scientific">Plakobranchus ocellatus</name>
    <dbReference type="NCBI Taxonomy" id="259542"/>
    <lineage>
        <taxon>Eukaryota</taxon>
        <taxon>Metazoa</taxon>
        <taxon>Spiralia</taxon>
        <taxon>Lophotrochozoa</taxon>
        <taxon>Mollusca</taxon>
        <taxon>Gastropoda</taxon>
        <taxon>Heterobranchia</taxon>
        <taxon>Euthyneura</taxon>
        <taxon>Panpulmonata</taxon>
        <taxon>Sacoglossa</taxon>
        <taxon>Placobranchoidea</taxon>
        <taxon>Plakobranchidae</taxon>
        <taxon>Plakobranchus</taxon>
    </lineage>
</organism>
<reference evidence="1 2" key="1">
    <citation type="journal article" date="2021" name="Elife">
        <title>Chloroplast acquisition without the gene transfer in kleptoplastic sea slugs, Plakobranchus ocellatus.</title>
        <authorList>
            <person name="Maeda T."/>
            <person name="Takahashi S."/>
            <person name="Yoshida T."/>
            <person name="Shimamura S."/>
            <person name="Takaki Y."/>
            <person name="Nagai Y."/>
            <person name="Toyoda A."/>
            <person name="Suzuki Y."/>
            <person name="Arimoto A."/>
            <person name="Ishii H."/>
            <person name="Satoh N."/>
            <person name="Nishiyama T."/>
            <person name="Hasebe M."/>
            <person name="Maruyama T."/>
            <person name="Minagawa J."/>
            <person name="Obokata J."/>
            <person name="Shigenobu S."/>
        </authorList>
    </citation>
    <scope>NUCLEOTIDE SEQUENCE [LARGE SCALE GENOMIC DNA]</scope>
</reference>
<evidence type="ECO:0000313" key="2">
    <source>
        <dbReference type="Proteomes" id="UP000735302"/>
    </source>
</evidence>
<comment type="caution">
    <text evidence="1">The sequence shown here is derived from an EMBL/GenBank/DDBJ whole genome shotgun (WGS) entry which is preliminary data.</text>
</comment>
<proteinExistence type="predicted"/>
<dbReference type="AlphaFoldDB" id="A0AAV4CQR7"/>
<name>A0AAV4CQR7_9GAST</name>
<keyword evidence="2" id="KW-1185">Reference proteome</keyword>
<evidence type="ECO:0000313" key="1">
    <source>
        <dbReference type="EMBL" id="GFO34141.1"/>
    </source>
</evidence>
<protein>
    <submittedName>
        <fullName evidence="1">Uncharacterized protein</fullName>
    </submittedName>
</protein>